<dbReference type="Proteomes" id="UP001529510">
    <property type="component" value="Unassembled WGS sequence"/>
</dbReference>
<organism evidence="2 3">
    <name type="scientific">Cirrhinus mrigala</name>
    <name type="common">Mrigala</name>
    <dbReference type="NCBI Taxonomy" id="683832"/>
    <lineage>
        <taxon>Eukaryota</taxon>
        <taxon>Metazoa</taxon>
        <taxon>Chordata</taxon>
        <taxon>Craniata</taxon>
        <taxon>Vertebrata</taxon>
        <taxon>Euteleostomi</taxon>
        <taxon>Actinopterygii</taxon>
        <taxon>Neopterygii</taxon>
        <taxon>Teleostei</taxon>
        <taxon>Ostariophysi</taxon>
        <taxon>Cypriniformes</taxon>
        <taxon>Cyprinidae</taxon>
        <taxon>Labeoninae</taxon>
        <taxon>Labeonini</taxon>
        <taxon>Cirrhinus</taxon>
    </lineage>
</organism>
<feature type="compositionally biased region" description="Basic and acidic residues" evidence="1">
    <location>
        <begin position="73"/>
        <end position="84"/>
    </location>
</feature>
<feature type="non-terminal residue" evidence="2">
    <location>
        <position position="1"/>
    </location>
</feature>
<dbReference type="EMBL" id="JAMKFB020000016">
    <property type="protein sequence ID" value="KAL0171285.1"/>
    <property type="molecule type" value="Genomic_DNA"/>
</dbReference>
<reference evidence="2 3" key="1">
    <citation type="submission" date="2024-05" db="EMBL/GenBank/DDBJ databases">
        <title>Genome sequencing and assembly of Indian major carp, Cirrhinus mrigala (Hamilton, 1822).</title>
        <authorList>
            <person name="Mohindra V."/>
            <person name="Chowdhury L.M."/>
            <person name="Lal K."/>
            <person name="Jena J.K."/>
        </authorList>
    </citation>
    <scope>NUCLEOTIDE SEQUENCE [LARGE SCALE GENOMIC DNA]</scope>
    <source>
        <strain evidence="2">CM1030</strain>
        <tissue evidence="2">Blood</tissue>
    </source>
</reference>
<feature type="compositionally biased region" description="Basic and acidic residues" evidence="1">
    <location>
        <begin position="93"/>
        <end position="121"/>
    </location>
</feature>
<keyword evidence="3" id="KW-1185">Reference proteome</keyword>
<accession>A0ABD0PBB4</accession>
<evidence type="ECO:0000256" key="1">
    <source>
        <dbReference type="SAM" id="MobiDB-lite"/>
    </source>
</evidence>
<evidence type="ECO:0000313" key="2">
    <source>
        <dbReference type="EMBL" id="KAL0171285.1"/>
    </source>
</evidence>
<gene>
    <name evidence="2" type="ORF">M9458_031596</name>
</gene>
<sequence>KVIFKARNKSNKNSVKDAPKNKKKKDSTPTVEKEISDQKPCDGAEKSTEETNTSVNERREENQNNEADAEVQSEQKEDREKGNETEEGTAGAGREKQEAVGGNAKDEIDVKEEERSVKTEAEMGLCQDKALSIAQDDEVDKQEDSSANQD</sequence>
<dbReference type="AlphaFoldDB" id="A0ABD0PBB4"/>
<evidence type="ECO:0000313" key="3">
    <source>
        <dbReference type="Proteomes" id="UP001529510"/>
    </source>
</evidence>
<feature type="compositionally biased region" description="Basic residues" evidence="1">
    <location>
        <begin position="1"/>
        <end position="10"/>
    </location>
</feature>
<comment type="caution">
    <text evidence="2">The sequence shown here is derived from an EMBL/GenBank/DDBJ whole genome shotgun (WGS) entry which is preliminary data.</text>
</comment>
<feature type="region of interest" description="Disordered" evidence="1">
    <location>
        <begin position="1"/>
        <end position="150"/>
    </location>
</feature>
<feature type="compositionally biased region" description="Basic and acidic residues" evidence="1">
    <location>
        <begin position="31"/>
        <end position="49"/>
    </location>
</feature>
<proteinExistence type="predicted"/>
<name>A0ABD0PBB4_CIRMR</name>
<protein>
    <submittedName>
        <fullName evidence="2">Uncharacterized protein</fullName>
    </submittedName>
</protein>